<dbReference type="RefSeq" id="WP_131838081.1">
    <property type="nucleotide sequence ID" value="NZ_SLWB01000001.1"/>
</dbReference>
<proteinExistence type="predicted"/>
<name>A0A4V6NM41_9BACT</name>
<dbReference type="Proteomes" id="UP000294830">
    <property type="component" value="Unassembled WGS sequence"/>
</dbReference>
<accession>A0A4V6NM41</accession>
<dbReference type="AlphaFoldDB" id="A0A4V6NM41"/>
<evidence type="ECO:0000313" key="2">
    <source>
        <dbReference type="Proteomes" id="UP000294830"/>
    </source>
</evidence>
<evidence type="ECO:0000313" key="1">
    <source>
        <dbReference type="EMBL" id="TCN73311.1"/>
    </source>
</evidence>
<comment type="caution">
    <text evidence="1">The sequence shown here is derived from an EMBL/GenBank/DDBJ whole genome shotgun (WGS) entry which is preliminary data.</text>
</comment>
<protein>
    <submittedName>
        <fullName evidence="1">Uncharacterized protein</fullName>
    </submittedName>
</protein>
<organism evidence="1 2">
    <name type="scientific">Acetobacteroides hydrogenigenes</name>
    <dbReference type="NCBI Taxonomy" id="979970"/>
    <lineage>
        <taxon>Bacteria</taxon>
        <taxon>Pseudomonadati</taxon>
        <taxon>Bacteroidota</taxon>
        <taxon>Bacteroidia</taxon>
        <taxon>Bacteroidales</taxon>
        <taxon>Rikenellaceae</taxon>
        <taxon>Acetobacteroides</taxon>
    </lineage>
</organism>
<sequence>MLIVGGFLLFGVGNLFYFAIQPLRGCRYIAHAFPALHVGLFRFNPFRIALRQLVVTLLFVDKSKLYYFLLLFEALKGFSTISPECNSGKLRRVGGNHVVVESCLQ</sequence>
<reference evidence="1 2" key="1">
    <citation type="submission" date="2019-03" db="EMBL/GenBank/DDBJ databases">
        <title>Genomic Encyclopedia of Archaeal and Bacterial Type Strains, Phase II (KMG-II): from individual species to whole genera.</title>
        <authorList>
            <person name="Goeker M."/>
        </authorList>
    </citation>
    <scope>NUCLEOTIDE SEQUENCE [LARGE SCALE GENOMIC DNA]</scope>
    <source>
        <strain evidence="1 2">RL-C</strain>
    </source>
</reference>
<keyword evidence="2" id="KW-1185">Reference proteome</keyword>
<dbReference type="EMBL" id="SLWB01000001">
    <property type="protein sequence ID" value="TCN73311.1"/>
    <property type="molecule type" value="Genomic_DNA"/>
</dbReference>
<gene>
    <name evidence="1" type="ORF">CLV25_101536</name>
</gene>